<feature type="region of interest" description="Disordered" evidence="7">
    <location>
        <begin position="843"/>
        <end position="862"/>
    </location>
</feature>
<dbReference type="OrthoDB" id="10037534at2759"/>
<feature type="compositionally biased region" description="Low complexity" evidence="7">
    <location>
        <begin position="288"/>
        <end position="306"/>
    </location>
</feature>
<dbReference type="SUPFAM" id="SSF49899">
    <property type="entry name" value="Concanavalin A-like lectins/glucanases"/>
    <property type="match status" value="1"/>
</dbReference>
<dbReference type="SMART" id="SM00159">
    <property type="entry name" value="PTX"/>
    <property type="match status" value="1"/>
</dbReference>
<keyword evidence="4" id="KW-1015">Disulfide bond</keyword>
<evidence type="ECO:0000256" key="4">
    <source>
        <dbReference type="ARBA" id="ARBA00023157"/>
    </source>
</evidence>
<evidence type="ECO:0000259" key="8">
    <source>
        <dbReference type="PROSITE" id="PS51828"/>
    </source>
</evidence>
<dbReference type="InterPro" id="IPR051360">
    <property type="entry name" value="Neuronal_Pentraxin_Related"/>
</dbReference>
<gene>
    <name evidence="9" type="ORF">Baya_7244</name>
</gene>
<dbReference type="AlphaFoldDB" id="A0A556TZP4"/>
<dbReference type="Gene3D" id="2.60.120.200">
    <property type="match status" value="1"/>
</dbReference>
<dbReference type="Pfam" id="PF00354">
    <property type="entry name" value="Pentaxin"/>
    <property type="match status" value="1"/>
</dbReference>
<dbReference type="PANTHER" id="PTHR19277:SF125">
    <property type="entry name" value="B6"/>
    <property type="match status" value="1"/>
</dbReference>
<evidence type="ECO:0000256" key="1">
    <source>
        <dbReference type="ARBA" id="ARBA00001913"/>
    </source>
</evidence>
<feature type="domain" description="Pentraxin (PTX)" evidence="8">
    <location>
        <begin position="27"/>
        <end position="222"/>
    </location>
</feature>
<reference evidence="9 10" key="1">
    <citation type="journal article" date="2019" name="Genome Biol. Evol.">
        <title>Whole-Genome Sequencing of the Giant Devil Catfish, Bagarius yarrelli.</title>
        <authorList>
            <person name="Jiang W."/>
            <person name="Lv Y."/>
            <person name="Cheng L."/>
            <person name="Yang K."/>
            <person name="Chao B."/>
            <person name="Wang X."/>
            <person name="Li Y."/>
            <person name="Pan X."/>
            <person name="You X."/>
            <person name="Zhang Y."/>
            <person name="Yang J."/>
            <person name="Li J."/>
            <person name="Zhang X."/>
            <person name="Liu S."/>
            <person name="Sun C."/>
            <person name="Yang J."/>
            <person name="Shi Q."/>
        </authorList>
    </citation>
    <scope>NUCLEOTIDE SEQUENCE [LARGE SCALE GENOMIC DNA]</scope>
    <source>
        <strain evidence="9">JWS20170419001</strain>
        <tissue evidence="9">Muscle</tissue>
    </source>
</reference>
<proteinExistence type="predicted"/>
<evidence type="ECO:0000313" key="10">
    <source>
        <dbReference type="Proteomes" id="UP000319801"/>
    </source>
</evidence>
<comment type="caution">
    <text evidence="6">Lacks conserved residue(s) required for the propagation of feature annotation.</text>
</comment>
<dbReference type="InterPro" id="IPR013320">
    <property type="entry name" value="ConA-like_dom_sf"/>
</dbReference>
<evidence type="ECO:0000256" key="7">
    <source>
        <dbReference type="SAM" id="MobiDB-lite"/>
    </source>
</evidence>
<feature type="compositionally biased region" description="Low complexity" evidence="7">
    <location>
        <begin position="670"/>
        <end position="691"/>
    </location>
</feature>
<comment type="caution">
    <text evidence="9">The sequence shown here is derived from an EMBL/GenBank/DDBJ whole genome shotgun (WGS) entry which is preliminary data.</text>
</comment>
<feature type="region of interest" description="Disordered" evidence="7">
    <location>
        <begin position="227"/>
        <end position="265"/>
    </location>
</feature>
<protein>
    <submittedName>
        <fullName evidence="9">Adhesion G-protein coupled receptor G6</fullName>
    </submittedName>
</protein>
<dbReference type="Proteomes" id="UP000319801">
    <property type="component" value="Unassembled WGS sequence"/>
</dbReference>
<dbReference type="EMBL" id="VCAZ01000032">
    <property type="protein sequence ID" value="TSL47663.1"/>
    <property type="molecule type" value="Genomic_DNA"/>
</dbReference>
<keyword evidence="2" id="KW-0479">Metal-binding</keyword>
<keyword evidence="9" id="KW-0675">Receptor</keyword>
<feature type="region of interest" description="Disordered" evidence="7">
    <location>
        <begin position="667"/>
        <end position="695"/>
    </location>
</feature>
<dbReference type="PANTHER" id="PTHR19277">
    <property type="entry name" value="PENTRAXIN"/>
    <property type="match status" value="1"/>
</dbReference>
<feature type="compositionally biased region" description="Low complexity" evidence="7">
    <location>
        <begin position="227"/>
        <end position="251"/>
    </location>
</feature>
<evidence type="ECO:0000256" key="3">
    <source>
        <dbReference type="ARBA" id="ARBA00022837"/>
    </source>
</evidence>
<dbReference type="InterPro" id="IPR001759">
    <property type="entry name" value="PTX_dom"/>
</dbReference>
<evidence type="ECO:0000256" key="2">
    <source>
        <dbReference type="ARBA" id="ARBA00022723"/>
    </source>
</evidence>
<evidence type="ECO:0000256" key="5">
    <source>
        <dbReference type="ARBA" id="ARBA00023180"/>
    </source>
</evidence>
<feature type="compositionally biased region" description="Polar residues" evidence="7">
    <location>
        <begin position="252"/>
        <end position="265"/>
    </location>
</feature>
<keyword evidence="5" id="KW-0325">Glycoprotein</keyword>
<name>A0A556TZP4_BAGYA</name>
<evidence type="ECO:0000313" key="9">
    <source>
        <dbReference type="EMBL" id="TSL47663.1"/>
    </source>
</evidence>
<dbReference type="PROSITE" id="PS51828">
    <property type="entry name" value="PTX_2"/>
    <property type="match status" value="1"/>
</dbReference>
<feature type="region of interest" description="Disordered" evidence="7">
    <location>
        <begin position="288"/>
        <end position="309"/>
    </location>
</feature>
<keyword evidence="3" id="KW-0106">Calcium</keyword>
<sequence length="898" mass="97432">MLVTFHSDFSIQKKGFSVSYRQVAVALRNQKVALPQNPRDVVQVSKSVSMPSLSQFTTCFEIAAQSQTGSGIIFSYMDKNDYMAFGKSGNTVDLIIGNTTCTIQDIFSLTDLTSSMQQFCLTWSSSNGAVAIYFRGSYQAKLCPGSVGLRTESGGSFDLGRGKKQGHNYEGIIYNFRLWSFAMSSSQLSSLTCDTVGDVLDWDNSYWDIPPSYAQTDSTLSCTFLTTPTPSNPSTPSTATTNTIPTNSRTNVQTPSPATASPTIDSARTVKETAVVLWWLLRLSPRSAAGSSASPHSSQPPVAPAARSSKSSLGFISTPLIWPVRKKPETAVTQTPKYAAIHVTKAPPLPTKRVAHVSPEARTNAKNLTGRPTYSHVLWPHNQTEKSFHVASVSMRKNKPLPTRLDLSESTEDSSEELDISVFGSDTFMYDIDFDENLFSLFELEASYSLDGGLATTSPNTSLLKKASVPASTDKAAFQRAETQNSKMLIESPRESDDQMVQYGLSRLKGHTAEPLSISKPSISTTLSGSTSTVNWALPGVTGTQCIFTGCIRVSAVQRPTHTAHGQTGTLEQQYTVTQITPSITASLRFSSDYIPGKGLITEPLTVSQIYLQSSFALGAGAPSPMEVHHGVNISPSQTLPFGTFESFLSSGAGQSNVDSLQRLHLSHVNPNPNTDPNSNPESNPYPNPENLEPFYSQEDQSYSVNISMSVGFSAQLLSDRWSISPSSPLNSSLDTQMDASFLRFRSIEPVHIYYGSDLISSSGLLDALKATEEVNISGEGIHTGNQTAVSNFTASITSPFLSHAIAPDLHRRPFLSEGSSNDFDDSQERLMIPQLSTLLSDETGFASQSEEDSGESTTGSEKHIYIFNVSASSFPKYKDLYHKQTTTTSQSHKNLQP</sequence>
<keyword evidence="10" id="KW-1185">Reference proteome</keyword>
<organism evidence="9 10">
    <name type="scientific">Bagarius yarrelli</name>
    <name type="common">Goonch</name>
    <name type="synonym">Bagrus yarrelli</name>
    <dbReference type="NCBI Taxonomy" id="175774"/>
    <lineage>
        <taxon>Eukaryota</taxon>
        <taxon>Metazoa</taxon>
        <taxon>Chordata</taxon>
        <taxon>Craniata</taxon>
        <taxon>Vertebrata</taxon>
        <taxon>Euteleostomi</taxon>
        <taxon>Actinopterygii</taxon>
        <taxon>Neopterygii</taxon>
        <taxon>Teleostei</taxon>
        <taxon>Ostariophysi</taxon>
        <taxon>Siluriformes</taxon>
        <taxon>Sisoridae</taxon>
        <taxon>Sisorinae</taxon>
        <taxon>Bagarius</taxon>
    </lineage>
</organism>
<comment type="cofactor">
    <cofactor evidence="1">
        <name>Ca(2+)</name>
        <dbReference type="ChEBI" id="CHEBI:29108"/>
    </cofactor>
</comment>
<accession>A0A556TZP4</accession>
<evidence type="ECO:0000256" key="6">
    <source>
        <dbReference type="PROSITE-ProRule" id="PRU01172"/>
    </source>
</evidence>
<dbReference type="GO" id="GO:0046872">
    <property type="term" value="F:metal ion binding"/>
    <property type="evidence" value="ECO:0007669"/>
    <property type="project" value="UniProtKB-KW"/>
</dbReference>